<reference evidence="8 9" key="1">
    <citation type="submission" date="2024-06" db="EMBL/GenBank/DDBJ databases">
        <title>The Natural Products Discovery Center: Release of the First 8490 Sequenced Strains for Exploring Actinobacteria Biosynthetic Diversity.</title>
        <authorList>
            <person name="Kalkreuter E."/>
            <person name="Kautsar S.A."/>
            <person name="Yang D."/>
            <person name="Bader C.D."/>
            <person name="Teijaro C.N."/>
            <person name="Fluegel L."/>
            <person name="Davis C.M."/>
            <person name="Simpson J.R."/>
            <person name="Lauterbach L."/>
            <person name="Steele A.D."/>
            <person name="Gui C."/>
            <person name="Meng S."/>
            <person name="Li G."/>
            <person name="Viehrig K."/>
            <person name="Ye F."/>
            <person name="Su P."/>
            <person name="Kiefer A.F."/>
            <person name="Nichols A."/>
            <person name="Cepeda A.J."/>
            <person name="Yan W."/>
            <person name="Fan B."/>
            <person name="Jiang Y."/>
            <person name="Adhikari A."/>
            <person name="Zheng C.-J."/>
            <person name="Schuster L."/>
            <person name="Cowan T.M."/>
            <person name="Smanski M.J."/>
            <person name="Chevrette M.G."/>
            <person name="De Carvalho L.P.S."/>
            <person name="Shen B."/>
        </authorList>
    </citation>
    <scope>NUCLEOTIDE SEQUENCE [LARGE SCALE GENOMIC DNA]</scope>
    <source>
        <strain evidence="8 9">NPDC038104</strain>
    </source>
</reference>
<evidence type="ECO:0000256" key="4">
    <source>
        <dbReference type="ARBA" id="ARBA00022840"/>
    </source>
</evidence>
<evidence type="ECO:0000256" key="5">
    <source>
        <dbReference type="ARBA" id="ARBA00023251"/>
    </source>
</evidence>
<feature type="compositionally biased region" description="Low complexity" evidence="6">
    <location>
        <begin position="313"/>
        <end position="325"/>
    </location>
</feature>
<dbReference type="PANTHER" id="PTHR42711:SF17">
    <property type="entry name" value="ABC TRANSPORTER ATP-BINDING PROTEIN"/>
    <property type="match status" value="1"/>
</dbReference>
<gene>
    <name evidence="8" type="ORF">AB0E65_18725</name>
</gene>
<organism evidence="8 9">
    <name type="scientific">Streptomyces fragilis</name>
    <dbReference type="NCBI Taxonomy" id="67301"/>
    <lineage>
        <taxon>Bacteria</taxon>
        <taxon>Bacillati</taxon>
        <taxon>Actinomycetota</taxon>
        <taxon>Actinomycetes</taxon>
        <taxon>Kitasatosporales</taxon>
        <taxon>Streptomycetaceae</taxon>
        <taxon>Streptomyces</taxon>
    </lineage>
</organism>
<dbReference type="InterPro" id="IPR027417">
    <property type="entry name" value="P-loop_NTPase"/>
</dbReference>
<dbReference type="RefSeq" id="WP_108954275.1">
    <property type="nucleotide sequence ID" value="NZ_BEVZ01000004.1"/>
</dbReference>
<evidence type="ECO:0000256" key="3">
    <source>
        <dbReference type="ARBA" id="ARBA00022741"/>
    </source>
</evidence>
<evidence type="ECO:0000256" key="1">
    <source>
        <dbReference type="ARBA" id="ARBA00004202"/>
    </source>
</evidence>
<accession>A0ABV2YKI0</accession>
<keyword evidence="5" id="KW-0046">Antibiotic resistance</keyword>
<sequence length="331" mass="34335">MTTKQAGAPVVAFRGAVKDYGAVRAVDALDLEFTAGERVALLGRNGAGKSTSIALMLGLDEPTAGTVELFGGAPRDAVEGGRVGAMLQDFKPVSRITVGELVGFVGSAYPAPLPVAEVLELAGIAHLAKRRVEKLSGGQIQRVCFAVALAGDPDLLVLDEPTAALDVQARQEFWRSMRALTDRGKTVLFSTHYLEEADRNADRIVMIDRGRLIADGGSAEIKRTVGTGVVAFDAVDGTLPEGVAALPGVRTAEVRDGRVRLRTTDPDATTIGLVGLLTPRGLEVTQAGLEEAFLTLTSEASEASGAARTSGNPASVPAASASASAEKGFTR</sequence>
<evidence type="ECO:0000313" key="8">
    <source>
        <dbReference type="EMBL" id="MEU3556223.1"/>
    </source>
</evidence>
<feature type="domain" description="ABC transporter" evidence="7">
    <location>
        <begin position="11"/>
        <end position="234"/>
    </location>
</feature>
<comment type="caution">
    <text evidence="8">The sequence shown here is derived from an EMBL/GenBank/DDBJ whole genome shotgun (WGS) entry which is preliminary data.</text>
</comment>
<evidence type="ECO:0000256" key="6">
    <source>
        <dbReference type="SAM" id="MobiDB-lite"/>
    </source>
</evidence>
<dbReference type="InterPro" id="IPR003439">
    <property type="entry name" value="ABC_transporter-like_ATP-bd"/>
</dbReference>
<dbReference type="Gene3D" id="3.40.50.300">
    <property type="entry name" value="P-loop containing nucleotide triphosphate hydrolases"/>
    <property type="match status" value="1"/>
</dbReference>
<dbReference type="InterPro" id="IPR050763">
    <property type="entry name" value="ABC_transporter_ATP-binding"/>
</dbReference>
<keyword evidence="3" id="KW-0547">Nucleotide-binding</keyword>
<evidence type="ECO:0000313" key="9">
    <source>
        <dbReference type="Proteomes" id="UP001550850"/>
    </source>
</evidence>
<dbReference type="CDD" id="cd03230">
    <property type="entry name" value="ABC_DR_subfamily_A"/>
    <property type="match status" value="1"/>
</dbReference>
<dbReference type="GO" id="GO:0005524">
    <property type="term" value="F:ATP binding"/>
    <property type="evidence" value="ECO:0007669"/>
    <property type="project" value="UniProtKB-KW"/>
</dbReference>
<dbReference type="PROSITE" id="PS50893">
    <property type="entry name" value="ABC_TRANSPORTER_2"/>
    <property type="match status" value="1"/>
</dbReference>
<proteinExistence type="predicted"/>
<dbReference type="SMART" id="SM00382">
    <property type="entry name" value="AAA"/>
    <property type="match status" value="1"/>
</dbReference>
<dbReference type="InterPro" id="IPR003593">
    <property type="entry name" value="AAA+_ATPase"/>
</dbReference>
<protein>
    <submittedName>
        <fullName evidence="8">ABC transporter ATP-binding protein</fullName>
    </submittedName>
</protein>
<keyword evidence="4 8" id="KW-0067">ATP-binding</keyword>
<feature type="region of interest" description="Disordered" evidence="6">
    <location>
        <begin position="302"/>
        <end position="331"/>
    </location>
</feature>
<dbReference type="PANTHER" id="PTHR42711">
    <property type="entry name" value="ABC TRANSPORTER ATP-BINDING PROTEIN"/>
    <property type="match status" value="1"/>
</dbReference>
<dbReference type="InterPro" id="IPR017871">
    <property type="entry name" value="ABC_transporter-like_CS"/>
</dbReference>
<evidence type="ECO:0000256" key="2">
    <source>
        <dbReference type="ARBA" id="ARBA00022448"/>
    </source>
</evidence>
<dbReference type="EMBL" id="JBEZUR010000029">
    <property type="protein sequence ID" value="MEU3556223.1"/>
    <property type="molecule type" value="Genomic_DNA"/>
</dbReference>
<name>A0ABV2YKI0_9ACTN</name>
<feature type="compositionally biased region" description="Polar residues" evidence="6">
    <location>
        <begin position="302"/>
        <end position="312"/>
    </location>
</feature>
<evidence type="ECO:0000259" key="7">
    <source>
        <dbReference type="PROSITE" id="PS50893"/>
    </source>
</evidence>
<keyword evidence="2" id="KW-0813">Transport</keyword>
<dbReference type="PROSITE" id="PS00211">
    <property type="entry name" value="ABC_TRANSPORTER_1"/>
    <property type="match status" value="1"/>
</dbReference>
<dbReference type="Proteomes" id="UP001550850">
    <property type="component" value="Unassembled WGS sequence"/>
</dbReference>
<comment type="subcellular location">
    <subcellularLocation>
        <location evidence="1">Cell membrane</location>
        <topology evidence="1">Peripheral membrane protein</topology>
    </subcellularLocation>
</comment>
<dbReference type="SUPFAM" id="SSF52540">
    <property type="entry name" value="P-loop containing nucleoside triphosphate hydrolases"/>
    <property type="match status" value="1"/>
</dbReference>
<keyword evidence="9" id="KW-1185">Reference proteome</keyword>
<dbReference type="Pfam" id="PF00005">
    <property type="entry name" value="ABC_tran"/>
    <property type="match status" value="1"/>
</dbReference>